<evidence type="ECO:0000313" key="3">
    <source>
        <dbReference type="Proteomes" id="UP001054945"/>
    </source>
</evidence>
<dbReference type="AlphaFoldDB" id="A0AAV4WAI7"/>
<organism evidence="2 3">
    <name type="scientific">Caerostris extrusa</name>
    <name type="common">Bark spider</name>
    <name type="synonym">Caerostris bankana</name>
    <dbReference type="NCBI Taxonomy" id="172846"/>
    <lineage>
        <taxon>Eukaryota</taxon>
        <taxon>Metazoa</taxon>
        <taxon>Ecdysozoa</taxon>
        <taxon>Arthropoda</taxon>
        <taxon>Chelicerata</taxon>
        <taxon>Arachnida</taxon>
        <taxon>Araneae</taxon>
        <taxon>Araneomorphae</taxon>
        <taxon>Entelegynae</taxon>
        <taxon>Araneoidea</taxon>
        <taxon>Araneidae</taxon>
        <taxon>Caerostris</taxon>
    </lineage>
</organism>
<gene>
    <name evidence="2" type="ORF">CEXT_390731</name>
</gene>
<keyword evidence="1" id="KW-0812">Transmembrane</keyword>
<name>A0AAV4WAI7_CAEEX</name>
<accession>A0AAV4WAI7</accession>
<protein>
    <submittedName>
        <fullName evidence="2">Uncharacterized protein</fullName>
    </submittedName>
</protein>
<comment type="caution">
    <text evidence="2">The sequence shown here is derived from an EMBL/GenBank/DDBJ whole genome shotgun (WGS) entry which is preliminary data.</text>
</comment>
<keyword evidence="3" id="KW-1185">Reference proteome</keyword>
<dbReference type="EMBL" id="BPLR01015775">
    <property type="protein sequence ID" value="GIY78618.1"/>
    <property type="molecule type" value="Genomic_DNA"/>
</dbReference>
<sequence>MRYNPDETIGIFSKRIAEKRNQIKDADFTIPELLVYVFISFVDYHQNITIWFRFFTILKMKTLQKSKHSGNLLDPKYASYKSSDGTLHLGLCGYCTRSKHIEDQCFRKIRQVKSQKKKHSWLTQISPLQQLKLQIYESF</sequence>
<keyword evidence="1" id="KW-1133">Transmembrane helix</keyword>
<proteinExistence type="predicted"/>
<evidence type="ECO:0000313" key="2">
    <source>
        <dbReference type="EMBL" id="GIY78618.1"/>
    </source>
</evidence>
<dbReference type="Proteomes" id="UP001054945">
    <property type="component" value="Unassembled WGS sequence"/>
</dbReference>
<reference evidence="2 3" key="1">
    <citation type="submission" date="2021-06" db="EMBL/GenBank/DDBJ databases">
        <title>Caerostris extrusa draft genome.</title>
        <authorList>
            <person name="Kono N."/>
            <person name="Arakawa K."/>
        </authorList>
    </citation>
    <scope>NUCLEOTIDE SEQUENCE [LARGE SCALE GENOMIC DNA]</scope>
</reference>
<keyword evidence="1" id="KW-0472">Membrane</keyword>
<feature type="transmembrane region" description="Helical" evidence="1">
    <location>
        <begin position="33"/>
        <end position="55"/>
    </location>
</feature>
<evidence type="ECO:0000256" key="1">
    <source>
        <dbReference type="SAM" id="Phobius"/>
    </source>
</evidence>